<proteinExistence type="predicted"/>
<feature type="domain" description="Helix-turn-helix" evidence="1">
    <location>
        <begin position="14"/>
        <end position="60"/>
    </location>
</feature>
<name>A0A8S5STP6_9CAUD</name>
<organism evidence="2">
    <name type="scientific">Siphoviridae sp. ctKwY15</name>
    <dbReference type="NCBI Taxonomy" id="2827843"/>
    <lineage>
        <taxon>Viruses</taxon>
        <taxon>Duplodnaviria</taxon>
        <taxon>Heunggongvirae</taxon>
        <taxon>Uroviricota</taxon>
        <taxon>Caudoviricetes</taxon>
    </lineage>
</organism>
<accession>A0A8S5STP6</accession>
<dbReference type="InterPro" id="IPR041657">
    <property type="entry name" value="HTH_17"/>
</dbReference>
<dbReference type="InterPro" id="IPR009061">
    <property type="entry name" value="DNA-bd_dom_put_sf"/>
</dbReference>
<dbReference type="EMBL" id="BK032679">
    <property type="protein sequence ID" value="DAF54385.1"/>
    <property type="molecule type" value="Genomic_DNA"/>
</dbReference>
<protein>
    <submittedName>
        <fullName evidence="2">Helix-turn-helix domain protein</fullName>
    </submittedName>
</protein>
<evidence type="ECO:0000313" key="2">
    <source>
        <dbReference type="EMBL" id="DAF54385.1"/>
    </source>
</evidence>
<sequence length="65" mass="7329">MINEPPDVKPKGRYSIKETAEKLQISVTTIYRYIKVGFLKGIVRPNGQVAIAGSEITRFWGGEYI</sequence>
<reference evidence="2" key="1">
    <citation type="journal article" date="2021" name="Proc. Natl. Acad. Sci. U.S.A.">
        <title>A Catalog of Tens of Thousands of Viruses from Human Metagenomes Reveals Hidden Associations with Chronic Diseases.</title>
        <authorList>
            <person name="Tisza M.J."/>
            <person name="Buck C.B."/>
        </authorList>
    </citation>
    <scope>NUCLEOTIDE SEQUENCE</scope>
    <source>
        <strain evidence="2">CtKwY15</strain>
    </source>
</reference>
<evidence type="ECO:0000259" key="1">
    <source>
        <dbReference type="Pfam" id="PF12728"/>
    </source>
</evidence>
<dbReference type="Pfam" id="PF12728">
    <property type="entry name" value="HTH_17"/>
    <property type="match status" value="1"/>
</dbReference>
<dbReference type="SUPFAM" id="SSF46955">
    <property type="entry name" value="Putative DNA-binding domain"/>
    <property type="match status" value="1"/>
</dbReference>